<feature type="region of interest" description="Disordered" evidence="7">
    <location>
        <begin position="207"/>
        <end position="241"/>
    </location>
</feature>
<dbReference type="PANTHER" id="PTHR11266:SF93">
    <property type="entry name" value="INTEGRAL MEMBRANE PROTEIN 25D9-6"/>
    <property type="match status" value="1"/>
</dbReference>
<dbReference type="OrthoDB" id="860at2759"/>
<evidence type="ECO:0000256" key="6">
    <source>
        <dbReference type="RuleBase" id="RU363053"/>
    </source>
</evidence>
<evidence type="ECO:0000313" key="9">
    <source>
        <dbReference type="Proteomes" id="UP000054564"/>
    </source>
</evidence>
<evidence type="ECO:0000256" key="2">
    <source>
        <dbReference type="ARBA" id="ARBA00006824"/>
    </source>
</evidence>
<evidence type="ECO:0000313" key="8">
    <source>
        <dbReference type="EMBL" id="KNE95626.1"/>
    </source>
</evidence>
<comment type="subcellular location">
    <subcellularLocation>
        <location evidence="1">Membrane</location>
        <topology evidence="1">Multi-pass membrane protein</topology>
    </subcellularLocation>
</comment>
<dbReference type="GO" id="GO:0005778">
    <property type="term" value="C:peroxisomal membrane"/>
    <property type="evidence" value="ECO:0007669"/>
    <property type="project" value="TreeGrafter"/>
</dbReference>
<dbReference type="InterPro" id="IPR007248">
    <property type="entry name" value="Mpv17_PMP22"/>
</dbReference>
<dbReference type="Proteomes" id="UP000054564">
    <property type="component" value="Unassembled WGS sequence"/>
</dbReference>
<evidence type="ECO:0000256" key="3">
    <source>
        <dbReference type="ARBA" id="ARBA00022692"/>
    </source>
</evidence>
<evidence type="ECO:0000256" key="5">
    <source>
        <dbReference type="ARBA" id="ARBA00023136"/>
    </source>
</evidence>
<dbReference type="PANTHER" id="PTHR11266">
    <property type="entry name" value="PEROXISOMAL MEMBRANE PROTEIN 2, PXMP2 MPV17"/>
    <property type="match status" value="1"/>
</dbReference>
<evidence type="ECO:0000256" key="1">
    <source>
        <dbReference type="ARBA" id="ARBA00004141"/>
    </source>
</evidence>
<dbReference type="EMBL" id="AJIL01000094">
    <property type="protein sequence ID" value="KNE95626.1"/>
    <property type="molecule type" value="Genomic_DNA"/>
</dbReference>
<keyword evidence="9" id="KW-1185">Reference proteome</keyword>
<reference evidence="9" key="1">
    <citation type="submission" date="2014-03" db="EMBL/GenBank/DDBJ databases">
        <title>The Genome Sequence of Puccinia striiformis f. sp. tritici PST-78.</title>
        <authorList>
            <consortium name="The Broad Institute Genome Sequencing Platform"/>
            <person name="Cuomo C."/>
            <person name="Hulbert S."/>
            <person name="Chen X."/>
            <person name="Walker B."/>
            <person name="Young S.K."/>
            <person name="Zeng Q."/>
            <person name="Gargeya S."/>
            <person name="Fitzgerald M."/>
            <person name="Haas B."/>
            <person name="Abouelleil A."/>
            <person name="Alvarado L."/>
            <person name="Arachchi H.M."/>
            <person name="Berlin A.M."/>
            <person name="Chapman S.B."/>
            <person name="Goldberg J."/>
            <person name="Griggs A."/>
            <person name="Gujja S."/>
            <person name="Hansen M."/>
            <person name="Howarth C."/>
            <person name="Imamovic A."/>
            <person name="Larimer J."/>
            <person name="McCowan C."/>
            <person name="Montmayeur A."/>
            <person name="Murphy C."/>
            <person name="Neiman D."/>
            <person name="Pearson M."/>
            <person name="Priest M."/>
            <person name="Roberts A."/>
            <person name="Saif S."/>
            <person name="Shea T."/>
            <person name="Sisk P."/>
            <person name="Sykes S."/>
            <person name="Wortman J."/>
            <person name="Nusbaum C."/>
            <person name="Birren B."/>
        </authorList>
    </citation>
    <scope>NUCLEOTIDE SEQUENCE [LARGE SCALE GENOMIC DNA]</scope>
    <source>
        <strain evidence="9">race PST-78</strain>
    </source>
</reference>
<dbReference type="AlphaFoldDB" id="A0A0L0V8V7"/>
<keyword evidence="3 6" id="KW-0812">Transmembrane</keyword>
<accession>A0A0L0V8V7</accession>
<organism evidence="8 9">
    <name type="scientific">Puccinia striiformis f. sp. tritici PST-78</name>
    <dbReference type="NCBI Taxonomy" id="1165861"/>
    <lineage>
        <taxon>Eukaryota</taxon>
        <taxon>Fungi</taxon>
        <taxon>Dikarya</taxon>
        <taxon>Basidiomycota</taxon>
        <taxon>Pucciniomycotina</taxon>
        <taxon>Pucciniomycetes</taxon>
        <taxon>Pucciniales</taxon>
        <taxon>Pucciniaceae</taxon>
        <taxon>Puccinia</taxon>
    </lineage>
</organism>
<feature type="compositionally biased region" description="Basic and acidic residues" evidence="7">
    <location>
        <begin position="230"/>
        <end position="241"/>
    </location>
</feature>
<keyword evidence="5 6" id="KW-0472">Membrane</keyword>
<keyword evidence="4 6" id="KW-1133">Transmembrane helix</keyword>
<comment type="similarity">
    <text evidence="2 6">Belongs to the peroxisomal membrane protein PXMP2/4 family.</text>
</comment>
<evidence type="ECO:0000256" key="4">
    <source>
        <dbReference type="ARBA" id="ARBA00022989"/>
    </source>
</evidence>
<feature type="compositionally biased region" description="Basic and acidic residues" evidence="7">
    <location>
        <begin position="210"/>
        <end position="220"/>
    </location>
</feature>
<gene>
    <name evidence="8" type="ORF">PSTG_11116</name>
</gene>
<evidence type="ECO:0000256" key="7">
    <source>
        <dbReference type="SAM" id="MobiDB-lite"/>
    </source>
</evidence>
<feature type="transmembrane region" description="Helical" evidence="6">
    <location>
        <begin position="157"/>
        <end position="178"/>
    </location>
</feature>
<dbReference type="STRING" id="1165861.A0A0L0V8V7"/>
<feature type="transmembrane region" description="Helical" evidence="6">
    <location>
        <begin position="184"/>
        <end position="202"/>
    </location>
</feature>
<comment type="caution">
    <text evidence="8">The sequence shown here is derived from an EMBL/GenBank/DDBJ whole genome shotgun (WGS) entry which is preliminary data.</text>
</comment>
<proteinExistence type="inferred from homology"/>
<sequence>MSLKLSANRHAGARNRLLNFYIASLLSRPLLTKSCTSATLSFFQEVLASKFAEEKVTIIPTGYNLLDYTQSIGISARAIKLTAYGGLISAPLSHALMKILHRLFPDHESSDKSKIGMILASMLITGPIQNSAYLIAMGAIEGLKSQKEIFFFWKKTIGILTKMSIIVGTLSTILANKFLSKELWVPFFNLVGFVLGTYVNFLNKKKRRGPSNDKKDRLVEPNDNNSQLISDDKCDDYHQRQ</sequence>
<protein>
    <submittedName>
        <fullName evidence="8">Uncharacterized protein</fullName>
    </submittedName>
</protein>
<name>A0A0L0V8V7_9BASI</name>